<comment type="similarity">
    <text evidence="3">In the C-terminal section; belongs to the PPC synthetase family.</text>
</comment>
<reference evidence="6 7" key="1">
    <citation type="submission" date="2020-04" db="EMBL/GenBank/DDBJ databases">
        <title>Complete genome sequence of Spiroplasma platyhelix ATCC 51748, an insect isolate.</title>
        <authorList>
            <person name="Green E.A."/>
            <person name="Klassen J.L."/>
        </authorList>
    </citation>
    <scope>NUCLEOTIDE SEQUENCE [LARGE SCALE GENOMIC DNA]</scope>
    <source>
        <strain evidence="6 7">PALS-1</strain>
    </source>
</reference>
<comment type="function">
    <text evidence="3">Catalyzes two steps in the biosynthesis of coenzyme A. In the first step cysteine is conjugated to 4'-phosphopantothenate to form 4-phosphopantothenoylcysteine, in the latter compound is decarboxylated to form 4'-phosphopantotheine.</text>
</comment>
<keyword evidence="7" id="KW-1185">Reference proteome</keyword>
<comment type="caution">
    <text evidence="6">The sequence shown here is derived from an EMBL/GenBank/DDBJ whole genome shotgun (WGS) entry which is preliminary data.</text>
</comment>
<dbReference type="GO" id="GO:0010181">
    <property type="term" value="F:FMN binding"/>
    <property type="evidence" value="ECO:0007669"/>
    <property type="project" value="InterPro"/>
</dbReference>
<dbReference type="InterPro" id="IPR007085">
    <property type="entry name" value="DNA/pantothenate-metab_flavo_C"/>
</dbReference>
<feature type="domain" description="DNA/pantothenate metabolism flavoprotein C-terminal" evidence="5">
    <location>
        <begin position="180"/>
        <end position="385"/>
    </location>
</feature>
<dbReference type="GO" id="GO:0015937">
    <property type="term" value="P:coenzyme A biosynthetic process"/>
    <property type="evidence" value="ECO:0007669"/>
    <property type="project" value="UniProtKB-UniPathway"/>
</dbReference>
<dbReference type="PANTHER" id="PTHR14359">
    <property type="entry name" value="HOMO-OLIGOMERIC FLAVIN CONTAINING CYS DECARBOXYLASE FAMILY"/>
    <property type="match status" value="1"/>
</dbReference>
<dbReference type="PANTHER" id="PTHR14359:SF6">
    <property type="entry name" value="PHOSPHOPANTOTHENOYLCYSTEINE DECARBOXYLASE"/>
    <property type="match status" value="1"/>
</dbReference>
<evidence type="ECO:0000256" key="1">
    <source>
        <dbReference type="ARBA" id="ARBA00022793"/>
    </source>
</evidence>
<evidence type="ECO:0000256" key="2">
    <source>
        <dbReference type="ARBA" id="ARBA00023239"/>
    </source>
</evidence>
<dbReference type="Proteomes" id="UP000584587">
    <property type="component" value="Unassembled WGS sequence"/>
</dbReference>
<accession>A0A846U1L0</accession>
<evidence type="ECO:0000259" key="4">
    <source>
        <dbReference type="Pfam" id="PF02441"/>
    </source>
</evidence>
<dbReference type="SUPFAM" id="SSF102645">
    <property type="entry name" value="CoaB-like"/>
    <property type="match status" value="1"/>
</dbReference>
<organism evidence="6 7">
    <name type="scientific">Spiroplasma platyhelix PALS-1</name>
    <dbReference type="NCBI Taxonomy" id="1276218"/>
    <lineage>
        <taxon>Bacteria</taxon>
        <taxon>Bacillati</taxon>
        <taxon>Mycoplasmatota</taxon>
        <taxon>Mollicutes</taxon>
        <taxon>Entomoplasmatales</taxon>
        <taxon>Spiroplasmataceae</taxon>
        <taxon>Spiroplasma</taxon>
    </lineage>
</organism>
<comment type="similarity">
    <text evidence="3">In the N-terminal section; belongs to the HFCD (homo-oligomeric flavin containing Cys decarboxylase) superfamily.</text>
</comment>
<keyword evidence="1 3" id="KW-0210">Decarboxylase</keyword>
<gene>
    <name evidence="6" type="primary">coaBC</name>
    <name evidence="6" type="ORF">HER12_01325</name>
</gene>
<evidence type="ECO:0000313" key="7">
    <source>
        <dbReference type="Proteomes" id="UP000584587"/>
    </source>
</evidence>
<keyword evidence="2 3" id="KW-0456">Lyase</keyword>
<dbReference type="RefSeq" id="WP_168104871.1">
    <property type="nucleotide sequence ID" value="NZ_CP051215.1"/>
</dbReference>
<dbReference type="Pfam" id="PF04127">
    <property type="entry name" value="DFP"/>
    <property type="match status" value="1"/>
</dbReference>
<comment type="pathway">
    <text evidence="3">Cofactor biosynthesis; coenzyme A biosynthesis; CoA from (R)-pantothenate: step 3/5.</text>
</comment>
<comment type="pathway">
    <text evidence="3">Cofactor biosynthesis; coenzyme A biosynthesis; CoA from (R)-pantothenate: step 2/5.</text>
</comment>
<feature type="domain" description="Flavoprotein" evidence="4">
    <location>
        <begin position="2"/>
        <end position="138"/>
    </location>
</feature>
<keyword evidence="3" id="KW-0288">FMN</keyword>
<dbReference type="GO" id="GO:0015941">
    <property type="term" value="P:pantothenate catabolic process"/>
    <property type="evidence" value="ECO:0007669"/>
    <property type="project" value="InterPro"/>
</dbReference>
<dbReference type="GO" id="GO:0004632">
    <property type="term" value="F:phosphopantothenate--cysteine ligase activity"/>
    <property type="evidence" value="ECO:0007669"/>
    <property type="project" value="UniProtKB-EC"/>
</dbReference>
<dbReference type="EC" id="6.3.2.5" evidence="3"/>
<comment type="cofactor">
    <cofactor evidence="3">
        <name>FMN</name>
        <dbReference type="ChEBI" id="CHEBI:58210"/>
    </cofactor>
</comment>
<comment type="catalytic activity">
    <reaction evidence="3">
        <text>N-[(R)-4-phosphopantothenoyl]-L-cysteine + H(+) = (R)-4'-phosphopantetheine + CO2</text>
        <dbReference type="Rhea" id="RHEA:16793"/>
        <dbReference type="ChEBI" id="CHEBI:15378"/>
        <dbReference type="ChEBI" id="CHEBI:16526"/>
        <dbReference type="ChEBI" id="CHEBI:59458"/>
        <dbReference type="ChEBI" id="CHEBI:61723"/>
        <dbReference type="EC" id="4.1.1.36"/>
    </reaction>
</comment>
<evidence type="ECO:0000256" key="3">
    <source>
        <dbReference type="RuleBase" id="RU364078"/>
    </source>
</evidence>
<dbReference type="EMBL" id="JAAVVK010000001">
    <property type="protein sequence ID" value="NKE38399.1"/>
    <property type="molecule type" value="Genomic_DNA"/>
</dbReference>
<comment type="catalytic activity">
    <reaction evidence="3">
        <text>(R)-4'-phosphopantothenate + L-cysteine + CTP = N-[(R)-4-phosphopantothenoyl]-L-cysteine + CMP + diphosphate + H(+)</text>
        <dbReference type="Rhea" id="RHEA:19397"/>
        <dbReference type="ChEBI" id="CHEBI:10986"/>
        <dbReference type="ChEBI" id="CHEBI:15378"/>
        <dbReference type="ChEBI" id="CHEBI:33019"/>
        <dbReference type="ChEBI" id="CHEBI:35235"/>
        <dbReference type="ChEBI" id="CHEBI:37563"/>
        <dbReference type="ChEBI" id="CHEBI:59458"/>
        <dbReference type="ChEBI" id="CHEBI:60377"/>
        <dbReference type="EC" id="6.3.2.5"/>
    </reaction>
</comment>
<dbReference type="InterPro" id="IPR036551">
    <property type="entry name" value="Flavin_trans-like"/>
</dbReference>
<dbReference type="AlphaFoldDB" id="A0A846U1L0"/>
<dbReference type="GO" id="GO:0071513">
    <property type="term" value="C:phosphopantothenoylcysteine decarboxylase complex"/>
    <property type="evidence" value="ECO:0007669"/>
    <property type="project" value="TreeGrafter"/>
</dbReference>
<name>A0A846U1L0_9MOLU</name>
<dbReference type="InterPro" id="IPR005252">
    <property type="entry name" value="CoaBC"/>
</dbReference>
<dbReference type="Gene3D" id="3.40.50.1950">
    <property type="entry name" value="Flavin prenyltransferase-like"/>
    <property type="match status" value="1"/>
</dbReference>
<keyword evidence="3 6" id="KW-0436">Ligase</keyword>
<dbReference type="Pfam" id="PF02441">
    <property type="entry name" value="Flavoprotein"/>
    <property type="match status" value="1"/>
</dbReference>
<proteinExistence type="inferred from homology"/>
<dbReference type="UniPathway" id="UPA00241">
    <property type="reaction ID" value="UER00353"/>
</dbReference>
<dbReference type="Gene3D" id="3.40.50.10300">
    <property type="entry name" value="CoaB-like"/>
    <property type="match status" value="1"/>
</dbReference>
<dbReference type="InterPro" id="IPR003382">
    <property type="entry name" value="Flavoprotein"/>
</dbReference>
<dbReference type="EC" id="4.1.1.36" evidence="3"/>
<evidence type="ECO:0000313" key="6">
    <source>
        <dbReference type="EMBL" id="NKE38399.1"/>
    </source>
</evidence>
<keyword evidence="3" id="KW-0285">Flavoprotein</keyword>
<dbReference type="InterPro" id="IPR035929">
    <property type="entry name" value="CoaB-like_sf"/>
</dbReference>
<protein>
    <recommendedName>
        <fullName evidence="3">Coenzyme A biosynthesis bifunctional protein CoaBC</fullName>
        <ecNumber evidence="3">4.1.1.36</ecNumber>
        <ecNumber evidence="3">6.3.2.5</ecNumber>
    </recommendedName>
    <alternativeName>
        <fullName evidence="3">DNA/pantothenate metabolism flavoprotein</fullName>
    </alternativeName>
</protein>
<dbReference type="SUPFAM" id="SSF52507">
    <property type="entry name" value="Homo-oligomeric flavin-containing Cys decarboxylases, HFCD"/>
    <property type="match status" value="1"/>
</dbReference>
<dbReference type="GO" id="GO:0004633">
    <property type="term" value="F:phosphopantothenoylcysteine decarboxylase activity"/>
    <property type="evidence" value="ECO:0007669"/>
    <property type="project" value="UniProtKB-EC"/>
</dbReference>
<sequence length="390" mass="43588">MKKVILIITGSIAAPKALELYNLLKQSYEVTVLVTPSAKKFVRFPENIKVHDDFLDQEFYQREDKINHIEFAYSHDLIVVYPATMTFISKAALAICDNLPLATFFASKANKIIFPAMNHNMYHNQAMQRNLALLAQDASVSVTQPDYGLLATRISGDGRLKEPDVAFKMIQEFIKESTELTNKTVLINYGATRSYLDDMRYLTNNSSGKMGQALAQAFLAKNAKVIAVVGDVSIPLIKDPNLTIIRANTNQTVFAGMNKYFAQADIVVCVAALNDYQIAEQWKGKISKSQNETLKLNLIANLDVLASLGAQKTKQLLIGFSAQDSQDAIIAKEKMIKKNCDGIVMNNISVMNQEQTEVEFYFKNNSYQFKGSKIEVAKEIVQILSKNLVK</sequence>
<evidence type="ECO:0000259" key="5">
    <source>
        <dbReference type="Pfam" id="PF04127"/>
    </source>
</evidence>
<dbReference type="NCBIfam" id="TIGR00521">
    <property type="entry name" value="coaBC_dfp"/>
    <property type="match status" value="1"/>
</dbReference>